<evidence type="ECO:0000313" key="2">
    <source>
        <dbReference type="Proteomes" id="UP000026915"/>
    </source>
</evidence>
<dbReference type="HOGENOM" id="CLU_3110297_0_0_1"/>
<accession>A0A061FII5</accession>
<dbReference type="InParanoid" id="A0A061FII5"/>
<dbReference type="Proteomes" id="UP000026915">
    <property type="component" value="Chromosome 8"/>
</dbReference>
<dbReference type="AlphaFoldDB" id="A0A061FII5"/>
<dbReference type="Gramene" id="EOY17145">
    <property type="protein sequence ID" value="EOY17145"/>
    <property type="gene ID" value="TCM_036311"/>
</dbReference>
<dbReference type="EMBL" id="CM001886">
    <property type="protein sequence ID" value="EOY17145.1"/>
    <property type="molecule type" value="Genomic_DNA"/>
</dbReference>
<organism evidence="1 2">
    <name type="scientific">Theobroma cacao</name>
    <name type="common">Cacao</name>
    <name type="synonym">Cocoa</name>
    <dbReference type="NCBI Taxonomy" id="3641"/>
    <lineage>
        <taxon>Eukaryota</taxon>
        <taxon>Viridiplantae</taxon>
        <taxon>Streptophyta</taxon>
        <taxon>Embryophyta</taxon>
        <taxon>Tracheophyta</taxon>
        <taxon>Spermatophyta</taxon>
        <taxon>Magnoliopsida</taxon>
        <taxon>eudicotyledons</taxon>
        <taxon>Gunneridae</taxon>
        <taxon>Pentapetalae</taxon>
        <taxon>rosids</taxon>
        <taxon>malvids</taxon>
        <taxon>Malvales</taxon>
        <taxon>Malvaceae</taxon>
        <taxon>Byttnerioideae</taxon>
        <taxon>Theobroma</taxon>
    </lineage>
</organism>
<sequence length="51" mass="5672">MNLKLGGCWCLNVAGDLRFESAKLTSKAEMMIGPLKRRAALFLSHHTKRGI</sequence>
<keyword evidence="2" id="KW-1185">Reference proteome</keyword>
<proteinExistence type="predicted"/>
<reference evidence="1 2" key="1">
    <citation type="journal article" date="2013" name="Genome Biol.">
        <title>The genome sequence of the most widely cultivated cacao type and its use to identify candidate genes regulating pod color.</title>
        <authorList>
            <person name="Motamayor J.C."/>
            <person name="Mockaitis K."/>
            <person name="Schmutz J."/>
            <person name="Haiminen N."/>
            <person name="Iii D.L."/>
            <person name="Cornejo O."/>
            <person name="Findley S.D."/>
            <person name="Zheng P."/>
            <person name="Utro F."/>
            <person name="Royaert S."/>
            <person name="Saski C."/>
            <person name="Jenkins J."/>
            <person name="Podicheti R."/>
            <person name="Zhao M."/>
            <person name="Scheffler B.E."/>
            <person name="Stack J.C."/>
            <person name="Feltus F.A."/>
            <person name="Mustiga G.M."/>
            <person name="Amores F."/>
            <person name="Phillips W."/>
            <person name="Marelli J.P."/>
            <person name="May G.D."/>
            <person name="Shapiro H."/>
            <person name="Ma J."/>
            <person name="Bustamante C.D."/>
            <person name="Schnell R.J."/>
            <person name="Main D."/>
            <person name="Gilbert D."/>
            <person name="Parida L."/>
            <person name="Kuhn D.N."/>
        </authorList>
    </citation>
    <scope>NUCLEOTIDE SEQUENCE [LARGE SCALE GENOMIC DNA]</scope>
    <source>
        <strain evidence="2">cv. Matina 1-6</strain>
    </source>
</reference>
<gene>
    <name evidence="1" type="ORF">TCM_036311</name>
</gene>
<evidence type="ECO:0000313" key="1">
    <source>
        <dbReference type="EMBL" id="EOY17145.1"/>
    </source>
</evidence>
<protein>
    <submittedName>
        <fullName evidence="1">Uncharacterized protein</fullName>
    </submittedName>
</protein>
<name>A0A061FII5_THECC</name>